<evidence type="ECO:0000313" key="1">
    <source>
        <dbReference type="EMBL" id="KAJ4924178.1"/>
    </source>
</evidence>
<keyword evidence="2" id="KW-1185">Reference proteome</keyword>
<dbReference type="AlphaFoldDB" id="A0AAD6F893"/>
<protein>
    <submittedName>
        <fullName evidence="1">Uncharacterized protein</fullName>
    </submittedName>
</protein>
<proteinExistence type="predicted"/>
<gene>
    <name evidence="1" type="ORF">JOQ06_000418</name>
</gene>
<name>A0AAD6F893_9TELE</name>
<feature type="non-terminal residue" evidence="1">
    <location>
        <position position="1"/>
    </location>
</feature>
<reference evidence="1" key="1">
    <citation type="submission" date="2022-11" db="EMBL/GenBank/DDBJ databases">
        <title>Chromosome-level genome of Pogonophryne albipinna.</title>
        <authorList>
            <person name="Jo E."/>
        </authorList>
    </citation>
    <scope>NUCLEOTIDE SEQUENCE</scope>
    <source>
        <strain evidence="1">SGF0006</strain>
        <tissue evidence="1">Muscle</tissue>
    </source>
</reference>
<comment type="caution">
    <text evidence="1">The sequence shown here is derived from an EMBL/GenBank/DDBJ whole genome shotgun (WGS) entry which is preliminary data.</text>
</comment>
<dbReference type="EMBL" id="JAPTMU010000023">
    <property type="protein sequence ID" value="KAJ4924178.1"/>
    <property type="molecule type" value="Genomic_DNA"/>
</dbReference>
<evidence type="ECO:0000313" key="2">
    <source>
        <dbReference type="Proteomes" id="UP001219934"/>
    </source>
</evidence>
<sequence length="70" mass="7612">ACRMSQCVNCADSTALTLAIMHDMQLFDGPMPLLSSDCRKRVVLLKLNEVCVRLMVRAAGTSSEPITVVT</sequence>
<organism evidence="1 2">
    <name type="scientific">Pogonophryne albipinna</name>
    <dbReference type="NCBI Taxonomy" id="1090488"/>
    <lineage>
        <taxon>Eukaryota</taxon>
        <taxon>Metazoa</taxon>
        <taxon>Chordata</taxon>
        <taxon>Craniata</taxon>
        <taxon>Vertebrata</taxon>
        <taxon>Euteleostomi</taxon>
        <taxon>Actinopterygii</taxon>
        <taxon>Neopterygii</taxon>
        <taxon>Teleostei</taxon>
        <taxon>Neoteleostei</taxon>
        <taxon>Acanthomorphata</taxon>
        <taxon>Eupercaria</taxon>
        <taxon>Perciformes</taxon>
        <taxon>Notothenioidei</taxon>
        <taxon>Pogonophryne</taxon>
    </lineage>
</organism>
<accession>A0AAD6F893</accession>
<feature type="non-terminal residue" evidence="1">
    <location>
        <position position="70"/>
    </location>
</feature>
<dbReference type="Proteomes" id="UP001219934">
    <property type="component" value="Unassembled WGS sequence"/>
</dbReference>